<organism evidence="3">
    <name type="scientific">Providencia rettgeri</name>
    <dbReference type="NCBI Taxonomy" id="587"/>
    <lineage>
        <taxon>Bacteria</taxon>
        <taxon>Pseudomonadati</taxon>
        <taxon>Pseudomonadota</taxon>
        <taxon>Gammaproteobacteria</taxon>
        <taxon>Enterobacterales</taxon>
        <taxon>Morganellaceae</taxon>
        <taxon>Providencia</taxon>
    </lineage>
</organism>
<keyword evidence="2" id="KW-1277">Toxin-antitoxin system</keyword>
<dbReference type="EMBL" id="ABEXCJ050000002">
    <property type="protein sequence ID" value="EMR4589235.1"/>
    <property type="molecule type" value="Genomic_DNA"/>
</dbReference>
<comment type="similarity">
    <text evidence="1">Belongs to the RelB/DinJ antitoxin family.</text>
</comment>
<name>A0A427HQ52_PRORE</name>
<dbReference type="InterPro" id="IPR026262">
    <property type="entry name" value="DinJ"/>
</dbReference>
<dbReference type="Gene3D" id="1.10.1220.10">
    <property type="entry name" value="Met repressor-like"/>
    <property type="match status" value="1"/>
</dbReference>
<dbReference type="GO" id="GO:0000987">
    <property type="term" value="F:cis-regulatory region sequence-specific DNA binding"/>
    <property type="evidence" value="ECO:0007669"/>
    <property type="project" value="InterPro"/>
</dbReference>
<dbReference type="EMBL" id="ABEXCJ040000002">
    <property type="protein sequence ID" value="ELR5217048.1"/>
    <property type="molecule type" value="Genomic_DNA"/>
</dbReference>
<evidence type="ECO:0000256" key="2">
    <source>
        <dbReference type="ARBA" id="ARBA00022649"/>
    </source>
</evidence>
<accession>A0A427HQ52</accession>
<gene>
    <name evidence="4" type="ORF">M0K77_001531</name>
    <name evidence="3" type="ORF">M0K77_RS07655</name>
</gene>
<sequence length="97" mass="11023">MSTLLKMKTTDVRSRIDEQLKAEATSVLQDCGLTISAAIRLFLEQVVQEQRVPFEIKRKQPSLKTTLALKEAKAIEQHYDSINEMMVELSKVDSEAK</sequence>
<dbReference type="AlphaFoldDB" id="A0A427HQ52"/>
<dbReference type="GO" id="GO:0006351">
    <property type="term" value="P:DNA-templated transcription"/>
    <property type="evidence" value="ECO:0007669"/>
    <property type="project" value="TreeGrafter"/>
</dbReference>
<protein>
    <submittedName>
        <fullName evidence="3">Type II toxin-antitoxin system RelB/DinJ family antitoxin</fullName>
    </submittedName>
</protein>
<evidence type="ECO:0000313" key="3">
    <source>
        <dbReference type="EMBL" id="ELR5217048.1"/>
    </source>
</evidence>
<dbReference type="GO" id="GO:0015643">
    <property type="term" value="F:toxic substance binding"/>
    <property type="evidence" value="ECO:0007669"/>
    <property type="project" value="InterPro"/>
</dbReference>
<proteinExistence type="inferred from homology"/>
<evidence type="ECO:0000313" key="4">
    <source>
        <dbReference type="EMBL" id="EMR4589235.1"/>
    </source>
</evidence>
<dbReference type="GO" id="GO:0006355">
    <property type="term" value="P:regulation of DNA-templated transcription"/>
    <property type="evidence" value="ECO:0007669"/>
    <property type="project" value="InterPro"/>
</dbReference>
<dbReference type="OrthoDB" id="3174560at2"/>
<dbReference type="InterPro" id="IPR013321">
    <property type="entry name" value="Arc_rbn_hlx_hlx"/>
</dbReference>
<dbReference type="PANTHER" id="PTHR38781">
    <property type="entry name" value="ANTITOXIN DINJ-RELATED"/>
    <property type="match status" value="1"/>
</dbReference>
<dbReference type="GO" id="GO:0044010">
    <property type="term" value="P:single-species biofilm formation"/>
    <property type="evidence" value="ECO:0007669"/>
    <property type="project" value="InterPro"/>
</dbReference>
<dbReference type="PANTHER" id="PTHR38781:SF1">
    <property type="entry name" value="ANTITOXIN DINJ-RELATED"/>
    <property type="match status" value="1"/>
</dbReference>
<comment type="caution">
    <text evidence="3">The sequence shown here is derived from an EMBL/GenBank/DDBJ whole genome shotgun (WGS) entry which is preliminary data.</text>
</comment>
<dbReference type="PIRSF" id="PIRSF003108">
    <property type="entry name" value="DinJ"/>
    <property type="match status" value="1"/>
</dbReference>
<dbReference type="Pfam" id="PF04221">
    <property type="entry name" value="RelB"/>
    <property type="match status" value="1"/>
</dbReference>
<reference evidence="3" key="1">
    <citation type="submission" date="2023-10" db="EMBL/GenBank/DDBJ databases">
        <authorList>
            <consortium name="Clinical and Environmental Microbiology Branch: Whole genome sequencing antimicrobial resistance pathogens in the healthcare setting"/>
        </authorList>
    </citation>
    <scope>NUCLEOTIDE SEQUENCE</scope>
    <source>
        <strain evidence="3">2020QW-00022</strain>
    </source>
</reference>
<evidence type="ECO:0000256" key="1">
    <source>
        <dbReference type="ARBA" id="ARBA00010562"/>
    </source>
</evidence>
<dbReference type="NCBIfam" id="TIGR02384">
    <property type="entry name" value="RelB_DinJ"/>
    <property type="match status" value="1"/>
</dbReference>
<dbReference type="InterPro" id="IPR007337">
    <property type="entry name" value="RelB/DinJ"/>
</dbReference>
<dbReference type="RefSeq" id="WP_125890663.1">
    <property type="nucleotide sequence ID" value="NZ_CP096258.1"/>
</dbReference>